<reference evidence="4 5" key="1">
    <citation type="submission" date="2020-08" db="EMBL/GenBank/DDBJ databases">
        <title>Cohnella phylogeny.</title>
        <authorList>
            <person name="Dunlap C."/>
        </authorList>
    </citation>
    <scope>NUCLEOTIDE SEQUENCE [LARGE SCALE GENOMIC DNA]</scope>
    <source>
        <strain evidence="4 5">DSM 103658</strain>
    </source>
</reference>
<sequence length="119" mass="13289">MLIAYDSRTGNVKRFIRKLDLPSIQIEESTLLDEPFVLVTYTTGFGNPPEKVMSFLERNHAKMVGVSASGNRNWGDRFARSADHISSKYGVPILSKFELSGTAKDVETFLKEVKAVASY</sequence>
<dbReference type="EMBL" id="JACJVN010000012">
    <property type="protein sequence ID" value="MBB6676137.1"/>
    <property type="molecule type" value="Genomic_DNA"/>
</dbReference>
<dbReference type="Proteomes" id="UP000574133">
    <property type="component" value="Unassembled WGS sequence"/>
</dbReference>
<dbReference type="InterPro" id="IPR029039">
    <property type="entry name" value="Flavoprotein-like_sf"/>
</dbReference>
<dbReference type="Pfam" id="PF07972">
    <property type="entry name" value="Flavodoxin_NdrI"/>
    <property type="match status" value="1"/>
</dbReference>
<dbReference type="NCBIfam" id="TIGR00333">
    <property type="entry name" value="nrdI"/>
    <property type="match status" value="1"/>
</dbReference>
<dbReference type="SUPFAM" id="SSF52218">
    <property type="entry name" value="Flavoproteins"/>
    <property type="match status" value="1"/>
</dbReference>
<name>A0A841TAT5_9BACL</name>
<accession>A0A841TAT5</accession>
<evidence type="ECO:0000313" key="5">
    <source>
        <dbReference type="Proteomes" id="UP000574133"/>
    </source>
</evidence>
<dbReference type="PIRSF" id="PIRSF005087">
    <property type="entry name" value="NrdI"/>
    <property type="match status" value="1"/>
</dbReference>
<dbReference type="PANTHER" id="PTHR37297:SF1">
    <property type="entry name" value="PROTEIN NRDI"/>
    <property type="match status" value="1"/>
</dbReference>
<comment type="function">
    <text evidence="1 3">Probably involved in ribonucleotide reductase function.</text>
</comment>
<dbReference type="InterPro" id="IPR004465">
    <property type="entry name" value="RNR_NrdI"/>
</dbReference>
<gene>
    <name evidence="3 4" type="primary">nrdI</name>
    <name evidence="4" type="ORF">H4Q31_02230</name>
</gene>
<protein>
    <recommendedName>
        <fullName evidence="3">Protein NrdI</fullName>
    </recommendedName>
</protein>
<organism evidence="4 5">
    <name type="scientific">Cohnella lubricantis</name>
    <dbReference type="NCBI Taxonomy" id="2163172"/>
    <lineage>
        <taxon>Bacteria</taxon>
        <taxon>Bacillati</taxon>
        <taxon>Bacillota</taxon>
        <taxon>Bacilli</taxon>
        <taxon>Bacillales</taxon>
        <taxon>Paenibacillaceae</taxon>
        <taxon>Cohnella</taxon>
    </lineage>
</organism>
<evidence type="ECO:0000256" key="1">
    <source>
        <dbReference type="ARBA" id="ARBA00003999"/>
    </source>
</evidence>
<keyword evidence="5" id="KW-1185">Reference proteome</keyword>
<evidence type="ECO:0000313" key="4">
    <source>
        <dbReference type="EMBL" id="MBB6676137.1"/>
    </source>
</evidence>
<dbReference type="GO" id="GO:0010181">
    <property type="term" value="F:FMN binding"/>
    <property type="evidence" value="ECO:0007669"/>
    <property type="project" value="InterPro"/>
</dbReference>
<evidence type="ECO:0000256" key="3">
    <source>
        <dbReference type="HAMAP-Rule" id="MF_00128"/>
    </source>
</evidence>
<dbReference type="HAMAP" id="MF_00128">
    <property type="entry name" value="NrdI"/>
    <property type="match status" value="1"/>
</dbReference>
<proteinExistence type="inferred from homology"/>
<dbReference type="InterPro" id="IPR020852">
    <property type="entry name" value="RNR_Ib_NrdI_bac"/>
</dbReference>
<dbReference type="RefSeq" id="WP_185177443.1">
    <property type="nucleotide sequence ID" value="NZ_CBCSEP010000011.1"/>
</dbReference>
<dbReference type="Gene3D" id="3.40.50.360">
    <property type="match status" value="1"/>
</dbReference>
<dbReference type="PANTHER" id="PTHR37297">
    <property type="entry name" value="PROTEIN NRDI"/>
    <property type="match status" value="1"/>
</dbReference>
<comment type="caution">
    <text evidence="4">The sequence shown here is derived from an EMBL/GenBank/DDBJ whole genome shotgun (WGS) entry which is preliminary data.</text>
</comment>
<dbReference type="AlphaFoldDB" id="A0A841TAT5"/>
<comment type="similarity">
    <text evidence="2 3">Belongs to the NrdI family.</text>
</comment>
<evidence type="ECO:0000256" key="2">
    <source>
        <dbReference type="ARBA" id="ARBA00009942"/>
    </source>
</evidence>